<evidence type="ECO:0000259" key="1">
    <source>
        <dbReference type="Pfam" id="PF01909"/>
    </source>
</evidence>
<keyword evidence="2" id="KW-0808">Transferase</keyword>
<dbReference type="GO" id="GO:0016779">
    <property type="term" value="F:nucleotidyltransferase activity"/>
    <property type="evidence" value="ECO:0007669"/>
    <property type="project" value="InterPro"/>
</dbReference>
<dbReference type="PANTHER" id="PTHR37030">
    <property type="entry name" value="NUCLEOTIDYLTRANSFERASE"/>
    <property type="match status" value="1"/>
</dbReference>
<name>A0A832TQ47_9CREN</name>
<dbReference type="Proteomes" id="UP000646844">
    <property type="component" value="Unassembled WGS sequence"/>
</dbReference>
<organism evidence="2 3">
    <name type="scientific">Sulfurisphaera tokodaii</name>
    <dbReference type="NCBI Taxonomy" id="111955"/>
    <lineage>
        <taxon>Archaea</taxon>
        <taxon>Thermoproteota</taxon>
        <taxon>Thermoprotei</taxon>
        <taxon>Sulfolobales</taxon>
        <taxon>Sulfolobaceae</taxon>
        <taxon>Sulfurisphaera</taxon>
    </lineage>
</organism>
<dbReference type="Pfam" id="PF01909">
    <property type="entry name" value="NTP_transf_2"/>
    <property type="match status" value="1"/>
</dbReference>
<dbReference type="AlphaFoldDB" id="A0A832TQ47"/>
<dbReference type="GeneID" id="1458761"/>
<feature type="domain" description="Polymerase nucleotidyl transferase" evidence="1">
    <location>
        <begin position="14"/>
        <end position="90"/>
    </location>
</feature>
<protein>
    <submittedName>
        <fullName evidence="2">Nucleotidyltransferase domain-containing protein</fullName>
    </submittedName>
</protein>
<dbReference type="Gene3D" id="3.30.460.10">
    <property type="entry name" value="Beta Polymerase, domain 2"/>
    <property type="match status" value="1"/>
</dbReference>
<dbReference type="EMBL" id="DUJO01000038">
    <property type="protein sequence ID" value="HII74369.1"/>
    <property type="molecule type" value="Genomic_DNA"/>
</dbReference>
<reference evidence="2" key="1">
    <citation type="journal article" date="2020" name="bioRxiv">
        <title>A rank-normalized archaeal taxonomy based on genome phylogeny resolves widespread incomplete and uneven classifications.</title>
        <authorList>
            <person name="Rinke C."/>
            <person name="Chuvochina M."/>
            <person name="Mussig A.J."/>
            <person name="Chaumeil P.-A."/>
            <person name="Waite D.W."/>
            <person name="Whitman W.B."/>
            <person name="Parks D.H."/>
            <person name="Hugenholtz P."/>
        </authorList>
    </citation>
    <scope>NUCLEOTIDE SEQUENCE</scope>
    <source>
        <strain evidence="2">UBA8838</strain>
    </source>
</reference>
<gene>
    <name evidence="2" type="ORF">HA332_08365</name>
</gene>
<dbReference type="SUPFAM" id="SSF81301">
    <property type="entry name" value="Nucleotidyltransferase"/>
    <property type="match status" value="1"/>
</dbReference>
<dbReference type="InterPro" id="IPR002934">
    <property type="entry name" value="Polymerase_NTP_transf_dom"/>
</dbReference>
<dbReference type="RefSeq" id="WP_010978794.1">
    <property type="nucleotide sequence ID" value="NZ_BAABQO010000014.1"/>
</dbReference>
<proteinExistence type="predicted"/>
<evidence type="ECO:0000313" key="2">
    <source>
        <dbReference type="EMBL" id="HII74369.1"/>
    </source>
</evidence>
<accession>A0A832TQ47</accession>
<evidence type="ECO:0000313" key="3">
    <source>
        <dbReference type="Proteomes" id="UP000646844"/>
    </source>
</evidence>
<comment type="caution">
    <text evidence="2">The sequence shown here is derived from an EMBL/GenBank/DDBJ whole genome shotgun (WGS) entry which is preliminary data.</text>
</comment>
<dbReference type="CDD" id="cd05403">
    <property type="entry name" value="NT_KNTase_like"/>
    <property type="match status" value="1"/>
</dbReference>
<sequence>MEPLKRINFLRNWREAFAKLDLGRFEEVYVFGSVVTGKITGGSDIDVIVVVKRGEDRNKALIDFIDEVESKLGEEASYLFDVKVIYEDEKELPPYRSFLRNAVRVR</sequence>
<dbReference type="PANTHER" id="PTHR37030:SF3">
    <property type="entry name" value="POLYMERASE NUCLEOTIDYL TRANSFERASE DOMAIN-CONTAINING PROTEIN"/>
    <property type="match status" value="1"/>
</dbReference>
<dbReference type="InterPro" id="IPR043519">
    <property type="entry name" value="NT_sf"/>
</dbReference>
<dbReference type="OMA" id="ECYVFGS"/>